<keyword evidence="1" id="KW-1133">Transmembrane helix</keyword>
<proteinExistence type="predicted"/>
<keyword evidence="1" id="KW-0472">Membrane</keyword>
<evidence type="ECO:0000313" key="3">
    <source>
        <dbReference type="Proteomes" id="UP001159363"/>
    </source>
</evidence>
<name>A0ABQ9GMG8_9NEOP</name>
<protein>
    <submittedName>
        <fullName evidence="2">Uncharacterized protein</fullName>
    </submittedName>
</protein>
<reference evidence="2 3" key="1">
    <citation type="submission" date="2023-02" db="EMBL/GenBank/DDBJ databases">
        <title>LHISI_Scaffold_Assembly.</title>
        <authorList>
            <person name="Stuart O.P."/>
            <person name="Cleave R."/>
            <person name="Magrath M.J.L."/>
            <person name="Mikheyev A.S."/>
        </authorList>
    </citation>
    <scope>NUCLEOTIDE SEQUENCE [LARGE SCALE GENOMIC DNA]</scope>
    <source>
        <strain evidence="2">Daus_M_001</strain>
        <tissue evidence="2">Leg muscle</tissue>
    </source>
</reference>
<accession>A0ABQ9GMG8</accession>
<sequence length="154" mass="17638">MGFNFTGLIISYTAELPHISREAMEVWLRVGGETDQPHFKLCQKIYPKSEGSNSVLYYNGCIACYSILSVLFVIYDQKTSWERFECVKQHKLCIKCLQLLHIVRNCPSSTSCHHCSSRHYSLLHFANIDIDNSHQQHDLTESVEMPGSIVGKKK</sequence>
<dbReference type="EMBL" id="JARBHB010000011">
    <property type="protein sequence ID" value="KAJ8873202.1"/>
    <property type="molecule type" value="Genomic_DNA"/>
</dbReference>
<keyword evidence="3" id="KW-1185">Reference proteome</keyword>
<feature type="transmembrane region" description="Helical" evidence="1">
    <location>
        <begin position="56"/>
        <end position="75"/>
    </location>
</feature>
<organism evidence="2 3">
    <name type="scientific">Dryococelus australis</name>
    <dbReference type="NCBI Taxonomy" id="614101"/>
    <lineage>
        <taxon>Eukaryota</taxon>
        <taxon>Metazoa</taxon>
        <taxon>Ecdysozoa</taxon>
        <taxon>Arthropoda</taxon>
        <taxon>Hexapoda</taxon>
        <taxon>Insecta</taxon>
        <taxon>Pterygota</taxon>
        <taxon>Neoptera</taxon>
        <taxon>Polyneoptera</taxon>
        <taxon>Phasmatodea</taxon>
        <taxon>Verophasmatodea</taxon>
        <taxon>Anareolatae</taxon>
        <taxon>Phasmatidae</taxon>
        <taxon>Eurycanthinae</taxon>
        <taxon>Dryococelus</taxon>
    </lineage>
</organism>
<evidence type="ECO:0000313" key="2">
    <source>
        <dbReference type="EMBL" id="KAJ8873202.1"/>
    </source>
</evidence>
<gene>
    <name evidence="2" type="ORF">PR048_026835</name>
</gene>
<dbReference type="Proteomes" id="UP001159363">
    <property type="component" value="Chromosome 10"/>
</dbReference>
<evidence type="ECO:0000256" key="1">
    <source>
        <dbReference type="SAM" id="Phobius"/>
    </source>
</evidence>
<comment type="caution">
    <text evidence="2">The sequence shown here is derived from an EMBL/GenBank/DDBJ whole genome shotgun (WGS) entry which is preliminary data.</text>
</comment>
<keyword evidence="1" id="KW-0812">Transmembrane</keyword>